<dbReference type="InterPro" id="IPR002638">
    <property type="entry name" value="Quinolinate_PRibosylTrfase_C"/>
</dbReference>
<dbReference type="SUPFAM" id="SSF54675">
    <property type="entry name" value="Nicotinate/Quinolinate PRTase N-terminal domain-like"/>
    <property type="match status" value="1"/>
</dbReference>
<comment type="catalytic activity">
    <reaction evidence="4">
        <text>nicotinate beta-D-ribonucleotide + CO2 + diphosphate = quinolinate + 5-phospho-alpha-D-ribose 1-diphosphate + 2 H(+)</text>
        <dbReference type="Rhea" id="RHEA:12733"/>
        <dbReference type="ChEBI" id="CHEBI:15378"/>
        <dbReference type="ChEBI" id="CHEBI:16526"/>
        <dbReference type="ChEBI" id="CHEBI:29959"/>
        <dbReference type="ChEBI" id="CHEBI:33019"/>
        <dbReference type="ChEBI" id="CHEBI:57502"/>
        <dbReference type="ChEBI" id="CHEBI:58017"/>
        <dbReference type="EC" id="2.4.2.19"/>
    </reaction>
</comment>
<dbReference type="Proteomes" id="UP000642910">
    <property type="component" value="Unassembled WGS sequence"/>
</dbReference>
<dbReference type="InterPro" id="IPR013785">
    <property type="entry name" value="Aldolase_TIM"/>
</dbReference>
<evidence type="ECO:0000313" key="7">
    <source>
        <dbReference type="EMBL" id="MBF8377641.1"/>
    </source>
</evidence>
<organism evidence="7 8">
    <name type="scientific">Alicyclobacillus mali</name>
    <name type="common">ex Roth et al. 2021</name>
    <dbReference type="NCBI Taxonomy" id="1123961"/>
    <lineage>
        <taxon>Bacteria</taxon>
        <taxon>Bacillati</taxon>
        <taxon>Bacillota</taxon>
        <taxon>Bacilli</taxon>
        <taxon>Bacillales</taxon>
        <taxon>Alicyclobacillaceae</taxon>
        <taxon>Alicyclobacillus</taxon>
    </lineage>
</organism>
<accession>A0ABS0F331</accession>
<dbReference type="PANTHER" id="PTHR32179">
    <property type="entry name" value="NICOTINATE-NUCLEOTIDE PYROPHOSPHORYLASE [CARBOXYLATING]"/>
    <property type="match status" value="1"/>
</dbReference>
<dbReference type="Gene3D" id="3.90.1170.20">
    <property type="entry name" value="Quinolinate phosphoribosyl transferase, N-terminal domain"/>
    <property type="match status" value="1"/>
</dbReference>
<dbReference type="Pfam" id="PF01729">
    <property type="entry name" value="QRPTase_C"/>
    <property type="match status" value="1"/>
</dbReference>
<dbReference type="EMBL" id="JADPKZ010000038">
    <property type="protein sequence ID" value="MBF8377641.1"/>
    <property type="molecule type" value="Genomic_DNA"/>
</dbReference>
<proteinExistence type="inferred from homology"/>
<evidence type="ECO:0000256" key="4">
    <source>
        <dbReference type="ARBA" id="ARBA00047445"/>
    </source>
</evidence>
<keyword evidence="8" id="KW-1185">Reference proteome</keyword>
<comment type="similarity">
    <text evidence="1">Belongs to the NadC/ModD family.</text>
</comment>
<evidence type="ECO:0000256" key="3">
    <source>
        <dbReference type="ARBA" id="ARBA00022679"/>
    </source>
</evidence>
<evidence type="ECO:0000256" key="1">
    <source>
        <dbReference type="ARBA" id="ARBA00009400"/>
    </source>
</evidence>
<evidence type="ECO:0000259" key="6">
    <source>
        <dbReference type="Pfam" id="PF02749"/>
    </source>
</evidence>
<keyword evidence="3" id="KW-0808">Transferase</keyword>
<comment type="caution">
    <text evidence="7">The sequence shown here is derived from an EMBL/GenBank/DDBJ whole genome shotgun (WGS) entry which is preliminary data.</text>
</comment>
<dbReference type="SUPFAM" id="SSF51690">
    <property type="entry name" value="Nicotinate/Quinolinate PRTase C-terminal domain-like"/>
    <property type="match status" value="1"/>
</dbReference>
<keyword evidence="2" id="KW-0328">Glycosyltransferase</keyword>
<dbReference type="InterPro" id="IPR027277">
    <property type="entry name" value="NadC/ModD"/>
</dbReference>
<feature type="domain" description="Quinolinate phosphoribosyl transferase N-terminal" evidence="6">
    <location>
        <begin position="16"/>
        <end position="90"/>
    </location>
</feature>
<dbReference type="InterPro" id="IPR036068">
    <property type="entry name" value="Nicotinate_pribotase-like_C"/>
</dbReference>
<protein>
    <submittedName>
        <fullName evidence="7">Nicotinate-nucleotide pyrophosphorylase</fullName>
    </submittedName>
</protein>
<evidence type="ECO:0000256" key="2">
    <source>
        <dbReference type="ARBA" id="ARBA00022676"/>
    </source>
</evidence>
<dbReference type="Gene3D" id="3.20.20.70">
    <property type="entry name" value="Aldolase class I"/>
    <property type="match status" value="1"/>
</dbReference>
<gene>
    <name evidence="7" type="ORF">IW967_07145</name>
</gene>
<sequence length="273" mass="29053">MAETFDIRDPLFLPISDRVFGARVTATGPGLVAGIGEALASANAIGVAISAEVQDGDWVTSGDILLSLQGGAKAIALAEDRILGPIMMASGWATRAAELRHLAPNMRLVCGGWKKVPNEVKPLLHKALVSAGVALRMVDEPFVYLDKNYLRMFGGIREALTAASIFPDRVKVVQLRGEWGDIGAETKEALEHGADILMVDTGSLAHLDVVCRIVRSRPEARARVAFAGGVTPATLMVLASRFEVYAVDIGGAILDAPLLDLRLDVERRHPAGS</sequence>
<dbReference type="InterPro" id="IPR037128">
    <property type="entry name" value="Quinolinate_PRibosylTase_N_sf"/>
</dbReference>
<name>A0ABS0F331_9BACL</name>
<reference evidence="7 8" key="1">
    <citation type="submission" date="2020-11" db="EMBL/GenBank/DDBJ databases">
        <title>Genomic insight of Alicyclobacillus mali FL 18 reveals a new arsenic-resistant strain, with potential in environmental biotechnology.</title>
        <authorList>
            <person name="Fiorentino G."/>
            <person name="Gallo G."/>
            <person name="Aulitto M."/>
        </authorList>
    </citation>
    <scope>NUCLEOTIDE SEQUENCE [LARGE SCALE GENOMIC DNA]</scope>
    <source>
        <strain evidence="7 8">FL 18</strain>
    </source>
</reference>
<dbReference type="Pfam" id="PF02749">
    <property type="entry name" value="QRPTase_N"/>
    <property type="match status" value="1"/>
</dbReference>
<dbReference type="InterPro" id="IPR022412">
    <property type="entry name" value="Quinolinate_PRibosylTrfase_N"/>
</dbReference>
<feature type="domain" description="Quinolinate phosphoribosyl transferase C-terminal" evidence="5">
    <location>
        <begin position="114"/>
        <end position="264"/>
    </location>
</feature>
<dbReference type="RefSeq" id="WP_067851625.1">
    <property type="nucleotide sequence ID" value="NZ_JADPKZ010000038.1"/>
</dbReference>
<evidence type="ECO:0000313" key="8">
    <source>
        <dbReference type="Proteomes" id="UP000642910"/>
    </source>
</evidence>
<dbReference type="PANTHER" id="PTHR32179:SF3">
    <property type="entry name" value="NICOTINATE-NUCLEOTIDE PYROPHOSPHORYLASE [CARBOXYLATING]"/>
    <property type="match status" value="1"/>
</dbReference>
<evidence type="ECO:0000259" key="5">
    <source>
        <dbReference type="Pfam" id="PF01729"/>
    </source>
</evidence>